<organism evidence="2 3">
    <name type="scientific">Paralimibaculum aggregatum</name>
    <dbReference type="NCBI Taxonomy" id="3036245"/>
    <lineage>
        <taxon>Bacteria</taxon>
        <taxon>Pseudomonadati</taxon>
        <taxon>Pseudomonadota</taxon>
        <taxon>Alphaproteobacteria</taxon>
        <taxon>Rhodobacterales</taxon>
        <taxon>Paracoccaceae</taxon>
        <taxon>Paralimibaculum</taxon>
    </lineage>
</organism>
<dbReference type="InterPro" id="IPR017926">
    <property type="entry name" value="GATASE"/>
</dbReference>
<dbReference type="InterPro" id="IPR029062">
    <property type="entry name" value="Class_I_gatase-like"/>
</dbReference>
<dbReference type="SUPFAM" id="SSF52317">
    <property type="entry name" value="Class I glutamine amidotransferase-like"/>
    <property type="match status" value="1"/>
</dbReference>
<reference evidence="2 3" key="1">
    <citation type="submission" date="2023-04" db="EMBL/GenBank/DDBJ databases">
        <title>Marinoamorphus aggregata gen. nov., sp. Nov., isolate from tissue of brittle star Ophioplocus japonicus.</title>
        <authorList>
            <person name="Kawano K."/>
            <person name="Sawayama S."/>
            <person name="Nakagawa S."/>
        </authorList>
    </citation>
    <scope>NUCLEOTIDE SEQUENCE [LARGE SCALE GENOMIC DNA]</scope>
    <source>
        <strain evidence="2 3">NKW23</strain>
    </source>
</reference>
<dbReference type="Gene3D" id="3.40.50.880">
    <property type="match status" value="1"/>
</dbReference>
<dbReference type="PANTHER" id="PTHR42695">
    <property type="entry name" value="GLUTAMINE AMIDOTRANSFERASE YLR126C-RELATED"/>
    <property type="match status" value="1"/>
</dbReference>
<keyword evidence="3" id="KW-1185">Reference proteome</keyword>
<gene>
    <name evidence="2" type="ORF">LNKW23_12990</name>
</gene>
<accession>A0ABQ6LNT4</accession>
<evidence type="ECO:0000313" key="2">
    <source>
        <dbReference type="EMBL" id="GMG82086.1"/>
    </source>
</evidence>
<evidence type="ECO:0000259" key="1">
    <source>
        <dbReference type="Pfam" id="PF00117"/>
    </source>
</evidence>
<sequence length="245" mass="26225">MRVGILETGRVAEELVDRHGTYPDMFVRLLAGADPGLEFEAVKVLEGALPGSPQAADAWLVTGSKHGVYDPMPWIEPLKAFLREARGAGVPLIGICFGHQIMAEAFGGRAEKSDRGWGCGPHVYTTLQRPGWMADAPGPMRFHAMHQDQVTAIPGDATRLAESDFCPHAMLAYGDPEAPDAISIQPHPEFEPDYARDLLVARRGVAVPAPAAQAGIDAIGAPVDNAAFARWVAAYLRARAARQAA</sequence>
<proteinExistence type="predicted"/>
<evidence type="ECO:0000313" key="3">
    <source>
        <dbReference type="Proteomes" id="UP001239909"/>
    </source>
</evidence>
<dbReference type="PROSITE" id="PS51273">
    <property type="entry name" value="GATASE_TYPE_1"/>
    <property type="match status" value="1"/>
</dbReference>
<dbReference type="CDD" id="cd01741">
    <property type="entry name" value="GATase1_1"/>
    <property type="match status" value="1"/>
</dbReference>
<comment type="caution">
    <text evidence="2">The sequence shown here is derived from an EMBL/GenBank/DDBJ whole genome shotgun (WGS) entry which is preliminary data.</text>
</comment>
<protein>
    <submittedName>
        <fullName evidence="2">GMP synthase</fullName>
    </submittedName>
</protein>
<name>A0ABQ6LNT4_9RHOB</name>
<dbReference type="RefSeq" id="WP_285670831.1">
    <property type="nucleotide sequence ID" value="NZ_BSYI01000007.1"/>
</dbReference>
<dbReference type="Proteomes" id="UP001239909">
    <property type="component" value="Unassembled WGS sequence"/>
</dbReference>
<dbReference type="Pfam" id="PF00117">
    <property type="entry name" value="GATase"/>
    <property type="match status" value="1"/>
</dbReference>
<dbReference type="EMBL" id="BSYI01000007">
    <property type="protein sequence ID" value="GMG82086.1"/>
    <property type="molecule type" value="Genomic_DNA"/>
</dbReference>
<dbReference type="InterPro" id="IPR044992">
    <property type="entry name" value="ChyE-like"/>
</dbReference>
<feature type="domain" description="Glutamine amidotransferase" evidence="1">
    <location>
        <begin position="68"/>
        <end position="194"/>
    </location>
</feature>
<dbReference type="PANTHER" id="PTHR42695:SF5">
    <property type="entry name" value="GLUTAMINE AMIDOTRANSFERASE YLR126C-RELATED"/>
    <property type="match status" value="1"/>
</dbReference>